<accession>A0ABR2S1D5</accession>
<gene>
    <name evidence="1" type="ORF">V6N11_034017</name>
</gene>
<dbReference type="Proteomes" id="UP001396334">
    <property type="component" value="Unassembled WGS sequence"/>
</dbReference>
<keyword evidence="2" id="KW-1185">Reference proteome</keyword>
<proteinExistence type="predicted"/>
<organism evidence="1 2">
    <name type="scientific">Hibiscus sabdariffa</name>
    <name type="common">roselle</name>
    <dbReference type="NCBI Taxonomy" id="183260"/>
    <lineage>
        <taxon>Eukaryota</taxon>
        <taxon>Viridiplantae</taxon>
        <taxon>Streptophyta</taxon>
        <taxon>Embryophyta</taxon>
        <taxon>Tracheophyta</taxon>
        <taxon>Spermatophyta</taxon>
        <taxon>Magnoliopsida</taxon>
        <taxon>eudicotyledons</taxon>
        <taxon>Gunneridae</taxon>
        <taxon>Pentapetalae</taxon>
        <taxon>rosids</taxon>
        <taxon>malvids</taxon>
        <taxon>Malvales</taxon>
        <taxon>Malvaceae</taxon>
        <taxon>Malvoideae</taxon>
        <taxon>Hibiscus</taxon>
    </lineage>
</organism>
<protein>
    <submittedName>
        <fullName evidence="1">Uncharacterized protein</fullName>
    </submittedName>
</protein>
<reference evidence="1 2" key="1">
    <citation type="journal article" date="2024" name="G3 (Bethesda)">
        <title>Genome assembly of Hibiscus sabdariffa L. provides insights into metabolisms of medicinal natural products.</title>
        <authorList>
            <person name="Kim T."/>
        </authorList>
    </citation>
    <scope>NUCLEOTIDE SEQUENCE [LARGE SCALE GENOMIC DNA]</scope>
    <source>
        <strain evidence="1">TK-2024</strain>
        <tissue evidence="1">Old leaves</tissue>
    </source>
</reference>
<evidence type="ECO:0000313" key="2">
    <source>
        <dbReference type="Proteomes" id="UP001396334"/>
    </source>
</evidence>
<name>A0ABR2S1D5_9ROSI</name>
<evidence type="ECO:0000313" key="1">
    <source>
        <dbReference type="EMBL" id="KAK9018974.1"/>
    </source>
</evidence>
<comment type="caution">
    <text evidence="1">The sequence shown here is derived from an EMBL/GenBank/DDBJ whole genome shotgun (WGS) entry which is preliminary data.</text>
</comment>
<dbReference type="EMBL" id="JBBPBN010000018">
    <property type="protein sequence ID" value="KAK9018974.1"/>
    <property type="molecule type" value="Genomic_DNA"/>
</dbReference>
<sequence length="87" mass="9961">MLSKLPRDYYVHLYLEEVRPDQSIAANVEPEMNVEVRVESSEKPSDDGNVEENIVFKSTYYESDFIDSENDLEDDVVSKGVGDNVTR</sequence>